<dbReference type="OrthoDB" id="73204at2"/>
<evidence type="ECO:0000313" key="2">
    <source>
        <dbReference type="EMBL" id="EYB67034.1"/>
    </source>
</evidence>
<dbReference type="Proteomes" id="UP000020492">
    <property type="component" value="Unassembled WGS sequence"/>
</dbReference>
<feature type="region of interest" description="Disordered" evidence="1">
    <location>
        <begin position="1"/>
        <end position="28"/>
    </location>
</feature>
<evidence type="ECO:0000313" key="3">
    <source>
        <dbReference type="Proteomes" id="UP000020492"/>
    </source>
</evidence>
<dbReference type="AlphaFoldDB" id="A0A016QMT2"/>
<dbReference type="PATRIC" id="fig|1476583.3.peg.2893"/>
<comment type="caution">
    <text evidence="2">The sequence shown here is derived from an EMBL/GenBank/DDBJ whole genome shotgun (WGS) entry which is preliminary data.</text>
</comment>
<proteinExistence type="predicted"/>
<organism evidence="2 3">
    <name type="scientific">Deinococcus phoenicis</name>
    <dbReference type="NCBI Taxonomy" id="1476583"/>
    <lineage>
        <taxon>Bacteria</taxon>
        <taxon>Thermotogati</taxon>
        <taxon>Deinococcota</taxon>
        <taxon>Deinococci</taxon>
        <taxon>Deinococcales</taxon>
        <taxon>Deinococcaceae</taxon>
        <taxon>Deinococcus</taxon>
    </lineage>
</organism>
<name>A0A016QMT2_9DEIO</name>
<accession>A0A016QMT2</accession>
<gene>
    <name evidence="2" type="ORF">DEIPH_ctg052orf0030</name>
</gene>
<dbReference type="EMBL" id="JHAC01000050">
    <property type="protein sequence ID" value="EYB67034.1"/>
    <property type="molecule type" value="Genomic_DNA"/>
</dbReference>
<feature type="compositionally biased region" description="Basic and acidic residues" evidence="1">
    <location>
        <begin position="1"/>
        <end position="26"/>
    </location>
</feature>
<sequence>MPDEPRRTRPVPRDRLPTRQQREEARQQAQDYRAYAEVWYRALRGWDVRQHTVPVPRMSYAFARGFEPISTMGEGGPDLPTALLTPIGELRETEVARAISSMVASPVPDRHAAGGLLERVRGSLTAPVSLLREGGGWSYPAARTAGYAVAVLTLAVTLGDAEAEGPLRYAQAVLRRQEAQSSCVES</sequence>
<keyword evidence="3" id="KW-1185">Reference proteome</keyword>
<evidence type="ECO:0000256" key="1">
    <source>
        <dbReference type="SAM" id="MobiDB-lite"/>
    </source>
</evidence>
<protein>
    <submittedName>
        <fullName evidence="2">Uncharacterized protein</fullName>
    </submittedName>
</protein>
<reference evidence="2 3" key="1">
    <citation type="submission" date="2014-03" db="EMBL/GenBank/DDBJ databases">
        <title>Draft genome sequence of Deinococcus phoenicis 1P10ME.</title>
        <authorList>
            <person name="Stepanov V.G."/>
            <person name="Vaishampayan P."/>
            <person name="Venkateswaran K."/>
            <person name="Fox G.E."/>
        </authorList>
    </citation>
    <scope>NUCLEOTIDE SEQUENCE [LARGE SCALE GENOMIC DNA]</scope>
    <source>
        <strain evidence="2 3">1P10ME</strain>
    </source>
</reference>
<dbReference type="STRING" id="1476583.DEIPH_ctg052orf0030"/>
<dbReference type="RefSeq" id="WP_152544957.1">
    <property type="nucleotide sequence ID" value="NZ_JHAC01000050.1"/>
</dbReference>